<evidence type="ECO:0000313" key="1">
    <source>
        <dbReference type="EMBL" id="KAL2288944.1"/>
    </source>
</evidence>
<reference evidence="1 2" key="1">
    <citation type="submission" date="2024-03" db="EMBL/GenBank/DDBJ databases">
        <title>A high-quality draft genome sequence of Diaporthe vaccinii, a causative agent of upright dieback and viscid rot disease in cranberry plants.</title>
        <authorList>
            <person name="Sarrasin M."/>
            <person name="Lang B.F."/>
            <person name="Burger G."/>
        </authorList>
    </citation>
    <scope>NUCLEOTIDE SEQUENCE [LARGE SCALE GENOMIC DNA]</scope>
    <source>
        <strain evidence="1 2">IS7</strain>
    </source>
</reference>
<accession>A0ABR4F2M5</accession>
<sequence length="145" mass="16452">MKQPGSRTRCQLWLRYLKWHPIVLTTQLSPFTHSSLCARAARLPPASKSFAASSYYQLLTPSRFVSTAERHGTRDKAGHRSETVRVMIYPGKGDIQHNPVSSGVPFFPRTRTSYKTHKKGKHITLTPFLCVPTRVFVISTEVVRN</sequence>
<comment type="caution">
    <text evidence="1">The sequence shown here is derived from an EMBL/GenBank/DDBJ whole genome shotgun (WGS) entry which is preliminary data.</text>
</comment>
<proteinExistence type="predicted"/>
<gene>
    <name evidence="1" type="ORF">FJTKL_02823</name>
</gene>
<dbReference type="EMBL" id="JBAWTH010000014">
    <property type="protein sequence ID" value="KAL2288944.1"/>
    <property type="molecule type" value="Genomic_DNA"/>
</dbReference>
<organism evidence="1 2">
    <name type="scientific">Diaporthe vaccinii</name>
    <dbReference type="NCBI Taxonomy" id="105482"/>
    <lineage>
        <taxon>Eukaryota</taxon>
        <taxon>Fungi</taxon>
        <taxon>Dikarya</taxon>
        <taxon>Ascomycota</taxon>
        <taxon>Pezizomycotina</taxon>
        <taxon>Sordariomycetes</taxon>
        <taxon>Sordariomycetidae</taxon>
        <taxon>Diaporthales</taxon>
        <taxon>Diaporthaceae</taxon>
        <taxon>Diaporthe</taxon>
        <taxon>Diaporthe eres species complex</taxon>
    </lineage>
</organism>
<evidence type="ECO:0000313" key="2">
    <source>
        <dbReference type="Proteomes" id="UP001600888"/>
    </source>
</evidence>
<name>A0ABR4F2M5_9PEZI</name>
<protein>
    <submittedName>
        <fullName evidence="1">Uncharacterized protein</fullName>
    </submittedName>
</protein>
<dbReference type="Proteomes" id="UP001600888">
    <property type="component" value="Unassembled WGS sequence"/>
</dbReference>
<keyword evidence="2" id="KW-1185">Reference proteome</keyword>